<dbReference type="Pfam" id="PF13015">
    <property type="entry name" value="PRKCSH_1"/>
    <property type="match status" value="1"/>
</dbReference>
<dbReference type="AlphaFoldDB" id="A0A915IFM3"/>
<evidence type="ECO:0000313" key="9">
    <source>
        <dbReference type="WBParaSite" id="nRc.2.0.1.t12713-RA"/>
    </source>
</evidence>
<evidence type="ECO:0000256" key="2">
    <source>
        <dbReference type="ARBA" id="ARBA00022837"/>
    </source>
</evidence>
<dbReference type="Gene3D" id="1.10.238.10">
    <property type="entry name" value="EF-hand"/>
    <property type="match status" value="1"/>
</dbReference>
<evidence type="ECO:0000256" key="1">
    <source>
        <dbReference type="ARBA" id="ARBA00022729"/>
    </source>
</evidence>
<dbReference type="Proteomes" id="UP000887565">
    <property type="component" value="Unplaced"/>
</dbReference>
<feature type="compositionally biased region" description="Acidic residues" evidence="5">
    <location>
        <begin position="267"/>
        <end position="276"/>
    </location>
</feature>
<keyword evidence="3" id="KW-1015">Disulfide bond</keyword>
<evidence type="ECO:0000256" key="3">
    <source>
        <dbReference type="ARBA" id="ARBA00023157"/>
    </source>
</evidence>
<dbReference type="InterPro" id="IPR009011">
    <property type="entry name" value="Man6P_isomerase_rcpt-bd_dom_sf"/>
</dbReference>
<sequence>NQSLCTLCLDCCDGSDEYAGYTKCSNYCEEAGMAAREEAARRNAVQREGYQKRGEFVRQGREKKSENARKLKELQEIKENVTKQVDELDMVKQVAEKSEKEAKDLHISKWKAEIEAQDKIKQKEKATEAFGQFDIDSDQRLSTDELSQRMEFDKNQDGKVNEEEISEYFGESKHIALDDFINAWPLIKDVYRPPVPEELPIAASAREPIAASRRSKPISDIKSDDQSLEKMEVESESEDEIREDEVEDFDTSSSPPFSDSNSKTKDEDQENMPDFDDNTKKLIADADQARKEYDEAKKKLRDLEDETRRLEEFERIDFGMDNEFAGLHRQCFEYSDMQYTYGLCLFDRTYQKPIGSSHSDVGLGTWDSWTGHENDKYSKQSYKHGLTCWNGPARSTEIKLTCGIENKLISATEPAKCEYVMEFETPVVCSEPENIAVDAHLEL</sequence>
<feature type="compositionally biased region" description="Low complexity" evidence="5">
    <location>
        <begin position="251"/>
        <end position="261"/>
    </location>
</feature>
<dbReference type="GO" id="GO:0017177">
    <property type="term" value="C:glucosidase II complex"/>
    <property type="evidence" value="ECO:0007669"/>
    <property type="project" value="TreeGrafter"/>
</dbReference>
<dbReference type="PROSITE" id="PS51914">
    <property type="entry name" value="MRH"/>
    <property type="match status" value="1"/>
</dbReference>
<organism evidence="8 9">
    <name type="scientific">Romanomermis culicivorax</name>
    <name type="common">Nematode worm</name>
    <dbReference type="NCBI Taxonomy" id="13658"/>
    <lineage>
        <taxon>Eukaryota</taxon>
        <taxon>Metazoa</taxon>
        <taxon>Ecdysozoa</taxon>
        <taxon>Nematoda</taxon>
        <taxon>Enoplea</taxon>
        <taxon>Dorylaimia</taxon>
        <taxon>Mermithida</taxon>
        <taxon>Mermithoidea</taxon>
        <taxon>Mermithidae</taxon>
        <taxon>Romanomermis</taxon>
    </lineage>
</organism>
<dbReference type="InterPro" id="IPR018247">
    <property type="entry name" value="EF_Hand_1_Ca_BS"/>
</dbReference>
<keyword evidence="8" id="KW-1185">Reference proteome</keyword>
<feature type="compositionally biased region" description="Acidic residues" evidence="5">
    <location>
        <begin position="234"/>
        <end position="250"/>
    </location>
</feature>
<dbReference type="WBParaSite" id="nRc.2.0.1.t12713-RA">
    <property type="protein sequence ID" value="nRc.2.0.1.t12713-RA"/>
    <property type="gene ID" value="nRc.2.0.1.g12713"/>
</dbReference>
<feature type="compositionally biased region" description="Basic and acidic residues" evidence="5">
    <location>
        <begin position="217"/>
        <end position="233"/>
    </location>
</feature>
<evidence type="ECO:0000259" key="6">
    <source>
        <dbReference type="PROSITE" id="PS50222"/>
    </source>
</evidence>
<feature type="domain" description="MRH" evidence="7">
    <location>
        <begin position="329"/>
        <end position="431"/>
    </location>
</feature>
<dbReference type="SUPFAM" id="SSF50911">
    <property type="entry name" value="Mannose 6-phosphate receptor domain"/>
    <property type="match status" value="1"/>
</dbReference>
<reference evidence="9" key="1">
    <citation type="submission" date="2022-11" db="UniProtKB">
        <authorList>
            <consortium name="WormBaseParasite"/>
        </authorList>
    </citation>
    <scope>IDENTIFICATION</scope>
</reference>
<dbReference type="InterPro" id="IPR036607">
    <property type="entry name" value="PRKCSH"/>
</dbReference>
<evidence type="ECO:0000259" key="7">
    <source>
        <dbReference type="PROSITE" id="PS51914"/>
    </source>
</evidence>
<dbReference type="PANTHER" id="PTHR12630">
    <property type="entry name" value="N-LINKED OLIGOSACCHARIDE PROCESSING"/>
    <property type="match status" value="1"/>
</dbReference>
<dbReference type="SUPFAM" id="SSF47473">
    <property type="entry name" value="EF-hand"/>
    <property type="match status" value="1"/>
</dbReference>
<dbReference type="InterPro" id="IPR039794">
    <property type="entry name" value="Gtb1-like"/>
</dbReference>
<evidence type="ECO:0000313" key="8">
    <source>
        <dbReference type="Proteomes" id="UP000887565"/>
    </source>
</evidence>
<proteinExistence type="predicted"/>
<feature type="domain" description="EF-hand" evidence="6">
    <location>
        <begin position="121"/>
        <end position="156"/>
    </location>
</feature>
<dbReference type="GO" id="GO:0005509">
    <property type="term" value="F:calcium ion binding"/>
    <property type="evidence" value="ECO:0007669"/>
    <property type="project" value="InterPro"/>
</dbReference>
<dbReference type="InterPro" id="IPR011992">
    <property type="entry name" value="EF-hand-dom_pair"/>
</dbReference>
<keyword evidence="2" id="KW-0106">Calcium</keyword>
<dbReference type="PANTHER" id="PTHR12630:SF1">
    <property type="entry name" value="GLUCOSIDASE 2 SUBUNIT BETA"/>
    <property type="match status" value="1"/>
</dbReference>
<evidence type="ECO:0000256" key="5">
    <source>
        <dbReference type="SAM" id="MobiDB-lite"/>
    </source>
</evidence>
<dbReference type="PROSITE" id="PS50222">
    <property type="entry name" value="EF_HAND_2"/>
    <property type="match status" value="1"/>
</dbReference>
<dbReference type="OMA" id="YENGQHC"/>
<dbReference type="InterPro" id="IPR002048">
    <property type="entry name" value="EF_hand_dom"/>
</dbReference>
<dbReference type="PROSITE" id="PS00018">
    <property type="entry name" value="EF_HAND_1"/>
    <property type="match status" value="1"/>
</dbReference>
<keyword evidence="4" id="KW-0175">Coiled coil</keyword>
<keyword evidence="1" id="KW-0732">Signal</keyword>
<dbReference type="InterPro" id="IPR044865">
    <property type="entry name" value="MRH_dom"/>
</dbReference>
<dbReference type="GO" id="GO:0006491">
    <property type="term" value="P:N-glycan processing"/>
    <property type="evidence" value="ECO:0007669"/>
    <property type="project" value="TreeGrafter"/>
</dbReference>
<evidence type="ECO:0000256" key="4">
    <source>
        <dbReference type="SAM" id="Coils"/>
    </source>
</evidence>
<accession>A0A915IFM3</accession>
<feature type="region of interest" description="Disordered" evidence="5">
    <location>
        <begin position="200"/>
        <end position="280"/>
    </location>
</feature>
<protein>
    <submittedName>
        <fullName evidence="9">Glucosidase 2 subunit beta</fullName>
    </submittedName>
</protein>
<name>A0A915IFM3_ROMCU</name>
<feature type="coiled-coil region" evidence="4">
    <location>
        <begin position="64"/>
        <end position="91"/>
    </location>
</feature>
<dbReference type="Gene3D" id="2.70.130.10">
    <property type="entry name" value="Mannose-6-phosphate receptor binding domain"/>
    <property type="match status" value="1"/>
</dbReference>